<keyword evidence="3" id="KW-1185">Reference proteome</keyword>
<dbReference type="Proteomes" id="UP000289546">
    <property type="component" value="Unassembled WGS sequence"/>
</dbReference>
<comment type="caution">
    <text evidence="2">The sequence shown here is derived from an EMBL/GenBank/DDBJ whole genome shotgun (WGS) entry which is preliminary data.</text>
</comment>
<dbReference type="Pfam" id="PF13692">
    <property type="entry name" value="Glyco_trans_1_4"/>
    <property type="match status" value="1"/>
</dbReference>
<evidence type="ECO:0000313" key="3">
    <source>
        <dbReference type="Proteomes" id="UP000289546"/>
    </source>
</evidence>
<dbReference type="SUPFAM" id="SSF53756">
    <property type="entry name" value="UDP-Glycosyltransferase/glycogen phosphorylase"/>
    <property type="match status" value="1"/>
</dbReference>
<dbReference type="PANTHER" id="PTHR46401">
    <property type="entry name" value="GLYCOSYLTRANSFERASE WBBK-RELATED"/>
    <property type="match status" value="1"/>
</dbReference>
<sequence>MTWPTTLAAIGAWLFQKPFAFHAHGGLLEDRLVELKSKHLKWLLFRYAILPFLKRACFLNCSSEFEAENVRKVLNKPILITPNYQDISSIPQIPPAGAHSKNLRLTFVGRLHKDKGIYRFSRIWKSFAGEGDVLQIIGGQDDRYGRALVEEFRDDPRFVFFGERDRATTFQIVGRSDALVLPSGLEGTLRENFGNVVPEALAVGRPVLISQRLAWRDLETQGIGFFLPENDSEIVALLSNLRNSDKPLAPPSACRNYAMNFDSAGSASEISRFLDLAETFARGRK</sequence>
<evidence type="ECO:0008006" key="4">
    <source>
        <dbReference type="Google" id="ProtNLM"/>
    </source>
</evidence>
<dbReference type="AlphaFoldDB" id="A0A4Q0S5N5"/>
<evidence type="ECO:0000256" key="1">
    <source>
        <dbReference type="ARBA" id="ARBA00022679"/>
    </source>
</evidence>
<dbReference type="GO" id="GO:0016757">
    <property type="term" value="F:glycosyltransferase activity"/>
    <property type="evidence" value="ECO:0007669"/>
    <property type="project" value="TreeGrafter"/>
</dbReference>
<gene>
    <name evidence="2" type="ORF">XH99_11350</name>
</gene>
<reference evidence="2 3" key="1">
    <citation type="submission" date="2015-04" db="EMBL/GenBank/DDBJ databases">
        <title>Comparative genomics of rhizobia nodulating Arachis hypogaea in China.</title>
        <authorList>
            <person name="Li Y."/>
        </authorList>
    </citation>
    <scope>NUCLEOTIDE SEQUENCE [LARGE SCALE GENOMIC DNA]</scope>
    <source>
        <strain evidence="2 3">CCBAU 51757</strain>
    </source>
</reference>
<dbReference type="PANTHER" id="PTHR46401:SF2">
    <property type="entry name" value="GLYCOSYLTRANSFERASE WBBK-RELATED"/>
    <property type="match status" value="1"/>
</dbReference>
<accession>A0A4Q0S5N5</accession>
<keyword evidence="1" id="KW-0808">Transferase</keyword>
<dbReference type="Gene3D" id="3.40.50.2000">
    <property type="entry name" value="Glycogen Phosphorylase B"/>
    <property type="match status" value="2"/>
</dbReference>
<dbReference type="GO" id="GO:0009103">
    <property type="term" value="P:lipopolysaccharide biosynthetic process"/>
    <property type="evidence" value="ECO:0007669"/>
    <property type="project" value="TreeGrafter"/>
</dbReference>
<name>A0A4Q0S5N5_9BRAD</name>
<protein>
    <recommendedName>
        <fullName evidence="4">Glycosyl transferase family 1 domain-containing protein</fullName>
    </recommendedName>
</protein>
<organism evidence="2 3">
    <name type="scientific">Bradyrhizobium nanningense</name>
    <dbReference type="NCBI Taxonomy" id="1325118"/>
    <lineage>
        <taxon>Bacteria</taxon>
        <taxon>Pseudomonadati</taxon>
        <taxon>Pseudomonadota</taxon>
        <taxon>Alphaproteobacteria</taxon>
        <taxon>Hyphomicrobiales</taxon>
        <taxon>Nitrobacteraceae</taxon>
        <taxon>Bradyrhizobium</taxon>
    </lineage>
</organism>
<dbReference type="EMBL" id="LBJQ01000062">
    <property type="protein sequence ID" value="RXH30982.1"/>
    <property type="molecule type" value="Genomic_DNA"/>
</dbReference>
<proteinExistence type="predicted"/>
<evidence type="ECO:0000313" key="2">
    <source>
        <dbReference type="EMBL" id="RXH30982.1"/>
    </source>
</evidence>